<dbReference type="AlphaFoldDB" id="A0A0M2WD25"/>
<reference evidence="1 2" key="1">
    <citation type="journal article" date="2015" name="Genome Announc.">
        <title>Draft Genome Sequence of Mycobacterium obuense Strain UC1, Isolated from Patient Sputum.</title>
        <authorList>
            <person name="Greninger A.L."/>
            <person name="Cunningham G."/>
            <person name="Hsu E.D."/>
            <person name="Yu J.M."/>
            <person name="Chiu C.Y."/>
            <person name="Miller S."/>
        </authorList>
    </citation>
    <scope>NUCLEOTIDE SEQUENCE [LARGE SCALE GENOMIC DNA]</scope>
    <source>
        <strain evidence="1 2">UC1</strain>
    </source>
</reference>
<gene>
    <name evidence="1" type="ORF">WN67_32585</name>
</gene>
<organism evidence="1 2">
    <name type="scientific">Mycolicibacterium obuense</name>
    <dbReference type="NCBI Taxonomy" id="1807"/>
    <lineage>
        <taxon>Bacteria</taxon>
        <taxon>Bacillati</taxon>
        <taxon>Actinomycetota</taxon>
        <taxon>Actinomycetes</taxon>
        <taxon>Mycobacteriales</taxon>
        <taxon>Mycobacteriaceae</taxon>
        <taxon>Mycolicibacterium</taxon>
    </lineage>
</organism>
<evidence type="ECO:0000313" key="2">
    <source>
        <dbReference type="Proteomes" id="UP000034150"/>
    </source>
</evidence>
<name>A0A0M2WD25_9MYCO</name>
<dbReference type="PATRIC" id="fig|1807.13.peg.5557"/>
<dbReference type="EMBL" id="LAUZ02000110">
    <property type="protein sequence ID" value="KKO60726.1"/>
    <property type="molecule type" value="Genomic_DNA"/>
</dbReference>
<comment type="caution">
    <text evidence="1">The sequence shown here is derived from an EMBL/GenBank/DDBJ whole genome shotgun (WGS) entry which is preliminary data.</text>
</comment>
<dbReference type="Proteomes" id="UP000034150">
    <property type="component" value="Unassembled WGS sequence"/>
</dbReference>
<protein>
    <submittedName>
        <fullName evidence="1">Uncharacterized protein</fullName>
    </submittedName>
</protein>
<accession>A0A0M2WD25</accession>
<evidence type="ECO:0000313" key="1">
    <source>
        <dbReference type="EMBL" id="KKO60726.1"/>
    </source>
</evidence>
<keyword evidence="2" id="KW-1185">Reference proteome</keyword>
<dbReference type="RefSeq" id="WP_046676687.1">
    <property type="nucleotide sequence ID" value="NZ_LAUZ02000110.1"/>
</dbReference>
<sequence length="117" mass="12230">MMIEVHSAGEAMAQAERLLAQLAGDMDLWRSFAVGPLAAALLGDAAAHAGRADLTRVREAVIGSSGPSGDDTPTGWALVAHRCPAPLLRGAALRADQLRRPVQRDSLLLTVSDALSH</sequence>
<proteinExistence type="predicted"/>